<evidence type="ECO:0000313" key="4">
    <source>
        <dbReference type="Proteomes" id="UP001383192"/>
    </source>
</evidence>
<dbReference type="Gene3D" id="3.30.160.60">
    <property type="entry name" value="Classic Zinc Finger"/>
    <property type="match status" value="1"/>
</dbReference>
<comment type="caution">
    <text evidence="3">The sequence shown here is derived from an EMBL/GenBank/DDBJ whole genome shotgun (WGS) entry which is preliminary data.</text>
</comment>
<organism evidence="3 4">
    <name type="scientific">Paramarasmius palmivorus</name>
    <dbReference type="NCBI Taxonomy" id="297713"/>
    <lineage>
        <taxon>Eukaryota</taxon>
        <taxon>Fungi</taxon>
        <taxon>Dikarya</taxon>
        <taxon>Basidiomycota</taxon>
        <taxon>Agaricomycotina</taxon>
        <taxon>Agaricomycetes</taxon>
        <taxon>Agaricomycetidae</taxon>
        <taxon>Agaricales</taxon>
        <taxon>Marasmiineae</taxon>
        <taxon>Marasmiaceae</taxon>
        <taxon>Paramarasmius</taxon>
    </lineage>
</organism>
<sequence>MSLTLPIEDISRLRVFAHLNKSGLPVLSLTMRASTSSSEPSAKPPSGIYINFERTNENGCWSLQMKTIFEEENGEYQDNGSQDFNPLVTNPQPPDPLDFSTFPSEIPDSNALMLFGAPFETHLEQDTTILPPAEPPNVPIGTNANQPIPTLPYPLIPEPEHLSFSSSSTTQIFTPQSDILPIASSSSTSSPSNPVDYDQLDSPSVSSPGPGPERTRSRSKKPKRKLPCTMGCSEQFSRQHDRFRHEVSKHGLETKWVCDKCRGFFSSEKSLNVHKCSTGTRWRIAVA</sequence>
<dbReference type="AlphaFoldDB" id="A0AAW0BT40"/>
<keyword evidence="4" id="KW-1185">Reference proteome</keyword>
<evidence type="ECO:0000259" key="2">
    <source>
        <dbReference type="PROSITE" id="PS00028"/>
    </source>
</evidence>
<reference evidence="3 4" key="1">
    <citation type="submission" date="2024-01" db="EMBL/GenBank/DDBJ databases">
        <title>A draft genome for a cacao thread blight-causing isolate of Paramarasmius palmivorus.</title>
        <authorList>
            <person name="Baruah I.K."/>
            <person name="Bukari Y."/>
            <person name="Amoako-Attah I."/>
            <person name="Meinhardt L.W."/>
            <person name="Bailey B.A."/>
            <person name="Cohen S.P."/>
        </authorList>
    </citation>
    <scope>NUCLEOTIDE SEQUENCE [LARGE SCALE GENOMIC DNA]</scope>
    <source>
        <strain evidence="3 4">GH-12</strain>
    </source>
</reference>
<feature type="domain" description="C2H2-type" evidence="2">
    <location>
        <begin position="228"/>
        <end position="250"/>
    </location>
</feature>
<evidence type="ECO:0000313" key="3">
    <source>
        <dbReference type="EMBL" id="KAK7029389.1"/>
    </source>
</evidence>
<gene>
    <name evidence="3" type="ORF">VNI00_014643</name>
</gene>
<proteinExistence type="predicted"/>
<protein>
    <recommendedName>
        <fullName evidence="2">C2H2-type domain-containing protein</fullName>
    </recommendedName>
</protein>
<feature type="region of interest" description="Disordered" evidence="1">
    <location>
        <begin position="181"/>
        <end position="228"/>
    </location>
</feature>
<dbReference type="InterPro" id="IPR013087">
    <property type="entry name" value="Znf_C2H2_type"/>
</dbReference>
<dbReference type="EMBL" id="JAYKXP010000084">
    <property type="protein sequence ID" value="KAK7029389.1"/>
    <property type="molecule type" value="Genomic_DNA"/>
</dbReference>
<dbReference type="Proteomes" id="UP001383192">
    <property type="component" value="Unassembled WGS sequence"/>
</dbReference>
<accession>A0AAW0BT40</accession>
<name>A0AAW0BT40_9AGAR</name>
<evidence type="ECO:0000256" key="1">
    <source>
        <dbReference type="SAM" id="MobiDB-lite"/>
    </source>
</evidence>
<feature type="compositionally biased region" description="Basic residues" evidence="1">
    <location>
        <begin position="217"/>
        <end position="226"/>
    </location>
</feature>
<dbReference type="PROSITE" id="PS00028">
    <property type="entry name" value="ZINC_FINGER_C2H2_1"/>
    <property type="match status" value="1"/>
</dbReference>